<dbReference type="InterPro" id="IPR027383">
    <property type="entry name" value="Znf_put"/>
</dbReference>
<dbReference type="GO" id="GO:0016989">
    <property type="term" value="F:sigma factor antagonist activity"/>
    <property type="evidence" value="ECO:0007669"/>
    <property type="project" value="TreeGrafter"/>
</dbReference>
<keyword evidence="4" id="KW-0812">Transmembrane</keyword>
<keyword evidence="7" id="KW-0472">Membrane</keyword>
<organism evidence="14 15">
    <name type="scientific">Streptomyces genisteinicus</name>
    <dbReference type="NCBI Taxonomy" id="2768068"/>
    <lineage>
        <taxon>Bacteria</taxon>
        <taxon>Bacillati</taxon>
        <taxon>Actinomycetota</taxon>
        <taxon>Actinomycetes</taxon>
        <taxon>Kitasatosporales</taxon>
        <taxon>Streptomycetaceae</taxon>
        <taxon>Streptomyces</taxon>
    </lineage>
</organism>
<evidence type="ECO:0000259" key="12">
    <source>
        <dbReference type="Pfam" id="PF10099"/>
    </source>
</evidence>
<evidence type="ECO:0000256" key="6">
    <source>
        <dbReference type="ARBA" id="ARBA00023015"/>
    </source>
</evidence>
<evidence type="ECO:0000256" key="10">
    <source>
        <dbReference type="ARBA" id="ARBA00030803"/>
    </source>
</evidence>
<dbReference type="InterPro" id="IPR018764">
    <property type="entry name" value="RskA_C"/>
</dbReference>
<evidence type="ECO:0000256" key="2">
    <source>
        <dbReference type="ARBA" id="ARBA00004236"/>
    </source>
</evidence>
<proteinExistence type="predicted"/>
<reference evidence="14 15" key="1">
    <citation type="submission" date="2020-08" db="EMBL/GenBank/DDBJ databases">
        <title>A novel species.</title>
        <authorList>
            <person name="Gao J."/>
        </authorList>
    </citation>
    <scope>NUCLEOTIDE SEQUENCE [LARGE SCALE GENOMIC DNA]</scope>
    <source>
        <strain evidence="14 15">CRPJ-33</strain>
    </source>
</reference>
<dbReference type="PANTHER" id="PTHR37461">
    <property type="entry name" value="ANTI-SIGMA-K FACTOR RSKA"/>
    <property type="match status" value="1"/>
</dbReference>
<dbReference type="Proteomes" id="UP000516230">
    <property type="component" value="Chromosome"/>
</dbReference>
<keyword evidence="8" id="KW-0804">Transcription</keyword>
<evidence type="ECO:0000313" key="14">
    <source>
        <dbReference type="EMBL" id="QNP61485.1"/>
    </source>
</evidence>
<evidence type="ECO:0000256" key="5">
    <source>
        <dbReference type="ARBA" id="ARBA00022989"/>
    </source>
</evidence>
<evidence type="ECO:0000256" key="8">
    <source>
        <dbReference type="ARBA" id="ARBA00023163"/>
    </source>
</evidence>
<evidence type="ECO:0000256" key="3">
    <source>
        <dbReference type="ARBA" id="ARBA00022475"/>
    </source>
</evidence>
<dbReference type="Pfam" id="PF13490">
    <property type="entry name" value="zf-HC2"/>
    <property type="match status" value="1"/>
</dbReference>
<evidence type="ECO:0000313" key="15">
    <source>
        <dbReference type="Proteomes" id="UP000516230"/>
    </source>
</evidence>
<evidence type="ECO:0000259" key="13">
    <source>
        <dbReference type="Pfam" id="PF13490"/>
    </source>
</evidence>
<evidence type="ECO:0000256" key="11">
    <source>
        <dbReference type="SAM" id="MobiDB-lite"/>
    </source>
</evidence>
<evidence type="ECO:0000256" key="4">
    <source>
        <dbReference type="ARBA" id="ARBA00022692"/>
    </source>
</evidence>
<dbReference type="EMBL" id="CP060825">
    <property type="protein sequence ID" value="QNP61485.1"/>
    <property type="molecule type" value="Genomic_DNA"/>
</dbReference>
<dbReference type="KEGG" id="sgj:IAG43_00150"/>
<comment type="subcellular location">
    <subcellularLocation>
        <location evidence="2">Cell membrane</location>
    </subcellularLocation>
    <subcellularLocation>
        <location evidence="1">Membrane</location>
        <topology evidence="1">Single-pass membrane protein</topology>
    </subcellularLocation>
</comment>
<dbReference type="RefSeq" id="WP_187738692.1">
    <property type="nucleotide sequence ID" value="NZ_CP060825.1"/>
</dbReference>
<feature type="region of interest" description="Disordered" evidence="11">
    <location>
        <begin position="1"/>
        <end position="21"/>
    </location>
</feature>
<name>A0A7H0HLR9_9ACTN</name>
<feature type="domain" description="Anti-sigma K factor RskA C-terminal" evidence="12">
    <location>
        <begin position="110"/>
        <end position="252"/>
    </location>
</feature>
<keyword evidence="15" id="KW-1185">Reference proteome</keyword>
<protein>
    <recommendedName>
        <fullName evidence="10">Regulator of SigK</fullName>
    </recommendedName>
    <alternativeName>
        <fullName evidence="9">Sigma-K anti-sigma factor RskA</fullName>
    </alternativeName>
</protein>
<keyword evidence="5" id="KW-1133">Transmembrane helix</keyword>
<dbReference type="Gene3D" id="1.10.10.1320">
    <property type="entry name" value="Anti-sigma factor, zinc-finger domain"/>
    <property type="match status" value="1"/>
</dbReference>
<dbReference type="AlphaFoldDB" id="A0A7H0HLR9"/>
<dbReference type="PANTHER" id="PTHR37461:SF1">
    <property type="entry name" value="ANTI-SIGMA-K FACTOR RSKA"/>
    <property type="match status" value="1"/>
</dbReference>
<keyword evidence="6" id="KW-0805">Transcription regulation</keyword>
<sequence length="260" mass="26618">MTTAGEPHPDASGPQDPGPPHLAAAAYVLHALPPAEEAAFENHLAGCAQCRREVDEFRSTTLRMADAEALPAPPRLRARVLDAVARTPQDRIRPAPRARRTLRLALAASLAAAAALGGIAAWQHTRADDARQQAATAREEARSAGAALADVLTAPDATIHAATLADGASAAVVVSRRQGESAFTASDLPALTEGKVYELWYAAAAGDLRPAGLLPGGAEQTARVLDGPLGDAVAVGITVEPAGGSTQPTTKPLGIIPIDT</sequence>
<accession>A0A7H0HLR9</accession>
<feature type="domain" description="Putative zinc-finger" evidence="13">
    <location>
        <begin position="26"/>
        <end position="51"/>
    </location>
</feature>
<evidence type="ECO:0000256" key="7">
    <source>
        <dbReference type="ARBA" id="ARBA00023136"/>
    </source>
</evidence>
<keyword evidence="3" id="KW-1003">Cell membrane</keyword>
<evidence type="ECO:0000256" key="1">
    <source>
        <dbReference type="ARBA" id="ARBA00004167"/>
    </source>
</evidence>
<dbReference type="GO" id="GO:0006417">
    <property type="term" value="P:regulation of translation"/>
    <property type="evidence" value="ECO:0007669"/>
    <property type="project" value="TreeGrafter"/>
</dbReference>
<evidence type="ECO:0000256" key="9">
    <source>
        <dbReference type="ARBA" id="ARBA00029829"/>
    </source>
</evidence>
<dbReference type="GO" id="GO:0005886">
    <property type="term" value="C:plasma membrane"/>
    <property type="evidence" value="ECO:0007669"/>
    <property type="project" value="UniProtKB-SubCell"/>
</dbReference>
<gene>
    <name evidence="14" type="ORF">IAG43_00150</name>
</gene>
<dbReference type="InterPro" id="IPR051474">
    <property type="entry name" value="Anti-sigma-K/W_factor"/>
</dbReference>
<dbReference type="Pfam" id="PF10099">
    <property type="entry name" value="RskA_C"/>
    <property type="match status" value="1"/>
</dbReference>
<dbReference type="InterPro" id="IPR041916">
    <property type="entry name" value="Anti_sigma_zinc_sf"/>
</dbReference>